<accession>A0A5B7EW22</accession>
<keyword evidence="3" id="KW-1185">Reference proteome</keyword>
<reference evidence="2 3" key="1">
    <citation type="submission" date="2019-05" db="EMBL/GenBank/DDBJ databases">
        <title>Another draft genome of Portunus trituberculatus and its Hox gene families provides insights of decapod evolution.</title>
        <authorList>
            <person name="Jeong J.-H."/>
            <person name="Song I."/>
            <person name="Kim S."/>
            <person name="Choi T."/>
            <person name="Kim D."/>
            <person name="Ryu S."/>
            <person name="Kim W."/>
        </authorList>
    </citation>
    <scope>NUCLEOTIDE SEQUENCE [LARGE SCALE GENOMIC DNA]</scope>
    <source>
        <tissue evidence="2">Muscle</tissue>
    </source>
</reference>
<dbReference type="Proteomes" id="UP000324222">
    <property type="component" value="Unassembled WGS sequence"/>
</dbReference>
<dbReference type="EMBL" id="VSRR010004058">
    <property type="protein sequence ID" value="MPC38412.1"/>
    <property type="molecule type" value="Genomic_DNA"/>
</dbReference>
<name>A0A5B7EW22_PORTR</name>
<gene>
    <name evidence="2" type="ORF">E2C01_031918</name>
</gene>
<organism evidence="2 3">
    <name type="scientific">Portunus trituberculatus</name>
    <name type="common">Swimming crab</name>
    <name type="synonym">Neptunus trituberculatus</name>
    <dbReference type="NCBI Taxonomy" id="210409"/>
    <lineage>
        <taxon>Eukaryota</taxon>
        <taxon>Metazoa</taxon>
        <taxon>Ecdysozoa</taxon>
        <taxon>Arthropoda</taxon>
        <taxon>Crustacea</taxon>
        <taxon>Multicrustacea</taxon>
        <taxon>Malacostraca</taxon>
        <taxon>Eumalacostraca</taxon>
        <taxon>Eucarida</taxon>
        <taxon>Decapoda</taxon>
        <taxon>Pleocyemata</taxon>
        <taxon>Brachyura</taxon>
        <taxon>Eubrachyura</taxon>
        <taxon>Portunoidea</taxon>
        <taxon>Portunidae</taxon>
        <taxon>Portuninae</taxon>
        <taxon>Portunus</taxon>
    </lineage>
</organism>
<evidence type="ECO:0000313" key="2">
    <source>
        <dbReference type="EMBL" id="MPC38412.1"/>
    </source>
</evidence>
<evidence type="ECO:0000313" key="3">
    <source>
        <dbReference type="Proteomes" id="UP000324222"/>
    </source>
</evidence>
<sequence length="102" mass="11603">MKRMSEMEGETPLKRPRPAGDTELRLLIQSKVRARLAWLAGWARPMNASYGASRGTRRYSNLKRRVLIPACNLDLPMPIVVAQNAIKMIHVERVIAGETWYA</sequence>
<evidence type="ECO:0000256" key="1">
    <source>
        <dbReference type="SAM" id="MobiDB-lite"/>
    </source>
</evidence>
<feature type="region of interest" description="Disordered" evidence="1">
    <location>
        <begin position="1"/>
        <end position="21"/>
    </location>
</feature>
<protein>
    <submittedName>
        <fullName evidence="2">Uncharacterized protein</fullName>
    </submittedName>
</protein>
<comment type="caution">
    <text evidence="2">The sequence shown here is derived from an EMBL/GenBank/DDBJ whole genome shotgun (WGS) entry which is preliminary data.</text>
</comment>
<proteinExistence type="predicted"/>
<dbReference type="AlphaFoldDB" id="A0A5B7EW22"/>